<accession>A0A9E7C187</accession>
<dbReference type="Gene3D" id="3.90.1200.10">
    <property type="match status" value="1"/>
</dbReference>
<dbReference type="KEGG" id="sbae:DSM104329_03645"/>
<dbReference type="InterPro" id="IPR041726">
    <property type="entry name" value="ACAD10_11_N"/>
</dbReference>
<protein>
    <recommendedName>
        <fullName evidence="1">Aminoglycoside phosphotransferase domain-containing protein</fullName>
    </recommendedName>
</protein>
<proteinExistence type="predicted"/>
<dbReference type="AlphaFoldDB" id="A0A9E7C187"/>
<dbReference type="InterPro" id="IPR011009">
    <property type="entry name" value="Kinase-like_dom_sf"/>
</dbReference>
<dbReference type="CDD" id="cd05154">
    <property type="entry name" value="ACAD10_11_N-like"/>
    <property type="match status" value="1"/>
</dbReference>
<gene>
    <name evidence="2" type="ORF">DSM104329_03645</name>
</gene>
<evidence type="ECO:0000313" key="2">
    <source>
        <dbReference type="EMBL" id="UGS37230.1"/>
    </source>
</evidence>
<name>A0A9E7C187_9ACTN</name>
<organism evidence="2 3">
    <name type="scientific">Capillimicrobium parvum</name>
    <dbReference type="NCBI Taxonomy" id="2884022"/>
    <lineage>
        <taxon>Bacteria</taxon>
        <taxon>Bacillati</taxon>
        <taxon>Actinomycetota</taxon>
        <taxon>Thermoleophilia</taxon>
        <taxon>Solirubrobacterales</taxon>
        <taxon>Capillimicrobiaceae</taxon>
        <taxon>Capillimicrobium</taxon>
    </lineage>
</organism>
<dbReference type="PANTHER" id="PTHR47829:SF1">
    <property type="entry name" value="HAD FAMILY PHOSPHATASE"/>
    <property type="match status" value="1"/>
</dbReference>
<keyword evidence="3" id="KW-1185">Reference proteome</keyword>
<dbReference type="RefSeq" id="WP_259311284.1">
    <property type="nucleotide sequence ID" value="NZ_CP087164.1"/>
</dbReference>
<dbReference type="InterPro" id="IPR052898">
    <property type="entry name" value="ACAD10-like"/>
</dbReference>
<dbReference type="SUPFAM" id="SSF56112">
    <property type="entry name" value="Protein kinase-like (PK-like)"/>
    <property type="match status" value="1"/>
</dbReference>
<sequence length="361" mass="39303">MTDAPPRTDDVVATHEQAAWSPREPLIVLEPLEAFLDAAGVGAGAPTAEPLGDGHSNVTYAIDRGDDRFVLRRPPRGPLAPSTHDVLREARLLTALERAGVRVPEIVATCDDDAVIGAPFYVMRRIDGHVLTTELPADFSRPADPGAIAWQLVDGLVELHAVDIDATGIGEFGRRDGYLERQIRRFRGLLEGNAARPLPELHELADWLDATRPAGGGLSIVHGDYRLGNMMYAAEPGTRLVAVLDWEMATLGDPLADVGYMTATWADPGDADDPMLDLSAVTRLSGFPGRLALAERYAQRSGRDLSNLRWYQTLALWKSAIFLESSYQRFLAGSTDDAFFGRLEAGVPMLARRAARLAWEG</sequence>
<dbReference type="PANTHER" id="PTHR47829">
    <property type="entry name" value="HYDROLASE, PUTATIVE (AFU_ORTHOLOGUE AFUA_1G12880)-RELATED"/>
    <property type="match status" value="1"/>
</dbReference>
<dbReference type="Pfam" id="PF01636">
    <property type="entry name" value="APH"/>
    <property type="match status" value="1"/>
</dbReference>
<evidence type="ECO:0000313" key="3">
    <source>
        <dbReference type="Proteomes" id="UP001162834"/>
    </source>
</evidence>
<dbReference type="EMBL" id="CP087164">
    <property type="protein sequence ID" value="UGS37230.1"/>
    <property type="molecule type" value="Genomic_DNA"/>
</dbReference>
<evidence type="ECO:0000259" key="1">
    <source>
        <dbReference type="Pfam" id="PF01636"/>
    </source>
</evidence>
<reference evidence="2" key="1">
    <citation type="journal article" date="2022" name="Int. J. Syst. Evol. Microbiol.">
        <title>Pseudomonas aegrilactucae sp. nov. and Pseudomonas morbosilactucae sp. nov., pathogens causing bacterial rot of lettuce in Japan.</title>
        <authorList>
            <person name="Sawada H."/>
            <person name="Fujikawa T."/>
            <person name="Satou M."/>
        </authorList>
    </citation>
    <scope>NUCLEOTIDE SEQUENCE</scope>
    <source>
        <strain evidence="2">0166_1</strain>
    </source>
</reference>
<dbReference type="Proteomes" id="UP001162834">
    <property type="component" value="Chromosome"/>
</dbReference>
<dbReference type="Gene3D" id="3.30.200.20">
    <property type="entry name" value="Phosphorylase Kinase, domain 1"/>
    <property type="match status" value="1"/>
</dbReference>
<dbReference type="InterPro" id="IPR002575">
    <property type="entry name" value="Aminoglycoside_PTrfase"/>
</dbReference>
<feature type="domain" description="Aminoglycoside phosphotransferase" evidence="1">
    <location>
        <begin position="48"/>
        <end position="271"/>
    </location>
</feature>